<name>A0A9P6CVE1_9AGAR</name>
<accession>A0A9P6CVE1</accession>
<proteinExistence type="predicted"/>
<comment type="caution">
    <text evidence="1">The sequence shown here is derived from an EMBL/GenBank/DDBJ whole genome shotgun (WGS) entry which is preliminary data.</text>
</comment>
<dbReference type="AlphaFoldDB" id="A0A9P6CVE1"/>
<evidence type="ECO:0000313" key="1">
    <source>
        <dbReference type="EMBL" id="KAF9474715.1"/>
    </source>
</evidence>
<organism evidence="1 2">
    <name type="scientific">Pholiota conissans</name>
    <dbReference type="NCBI Taxonomy" id="109636"/>
    <lineage>
        <taxon>Eukaryota</taxon>
        <taxon>Fungi</taxon>
        <taxon>Dikarya</taxon>
        <taxon>Basidiomycota</taxon>
        <taxon>Agaricomycotina</taxon>
        <taxon>Agaricomycetes</taxon>
        <taxon>Agaricomycetidae</taxon>
        <taxon>Agaricales</taxon>
        <taxon>Agaricineae</taxon>
        <taxon>Strophariaceae</taxon>
        <taxon>Pholiota</taxon>
    </lineage>
</organism>
<protein>
    <submittedName>
        <fullName evidence="1">Uncharacterized protein</fullName>
    </submittedName>
</protein>
<dbReference type="EMBL" id="MU155365">
    <property type="protein sequence ID" value="KAF9474715.1"/>
    <property type="molecule type" value="Genomic_DNA"/>
</dbReference>
<dbReference type="Proteomes" id="UP000807469">
    <property type="component" value="Unassembled WGS sequence"/>
</dbReference>
<sequence length="163" mass="18517">MDDCEIARGLDSLRSLRASHIAQSLSSLRRPSSLLTTSGYKQCVFHHDMLSNPCIYICALQTPTHGHGIYINTSTLVKPRNRPVGTRLFRLCMENTCRTVRGRLSTALIPLILLSFHPLPSFKHRRCAVTAVRERMKERAEDTQYVNSFRVSNGTRHVLIQIL</sequence>
<evidence type="ECO:0000313" key="2">
    <source>
        <dbReference type="Proteomes" id="UP000807469"/>
    </source>
</evidence>
<keyword evidence="2" id="KW-1185">Reference proteome</keyword>
<gene>
    <name evidence="1" type="ORF">BDN70DRAFT_297787</name>
</gene>
<reference evidence="1" key="1">
    <citation type="submission" date="2020-11" db="EMBL/GenBank/DDBJ databases">
        <authorList>
            <consortium name="DOE Joint Genome Institute"/>
            <person name="Ahrendt S."/>
            <person name="Riley R."/>
            <person name="Andreopoulos W."/>
            <person name="Labutti K."/>
            <person name="Pangilinan J."/>
            <person name="Ruiz-Duenas F.J."/>
            <person name="Barrasa J.M."/>
            <person name="Sanchez-Garcia M."/>
            <person name="Camarero S."/>
            <person name="Miyauchi S."/>
            <person name="Serrano A."/>
            <person name="Linde D."/>
            <person name="Babiker R."/>
            <person name="Drula E."/>
            <person name="Ayuso-Fernandez I."/>
            <person name="Pacheco R."/>
            <person name="Padilla G."/>
            <person name="Ferreira P."/>
            <person name="Barriuso J."/>
            <person name="Kellner H."/>
            <person name="Castanera R."/>
            <person name="Alfaro M."/>
            <person name="Ramirez L."/>
            <person name="Pisabarro A.G."/>
            <person name="Kuo A."/>
            <person name="Tritt A."/>
            <person name="Lipzen A."/>
            <person name="He G."/>
            <person name="Yan M."/>
            <person name="Ng V."/>
            <person name="Cullen D."/>
            <person name="Martin F."/>
            <person name="Rosso M.-N."/>
            <person name="Henrissat B."/>
            <person name="Hibbett D."/>
            <person name="Martinez A.T."/>
            <person name="Grigoriev I.V."/>
        </authorList>
    </citation>
    <scope>NUCLEOTIDE SEQUENCE</scope>
    <source>
        <strain evidence="1">CIRM-BRFM 674</strain>
    </source>
</reference>